<protein>
    <recommendedName>
        <fullName evidence="5">SWIM-type domain-containing protein</fullName>
    </recommendedName>
</protein>
<organism evidence="6 7">
    <name type="scientific">Cannabis sativa</name>
    <name type="common">Hemp</name>
    <name type="synonym">Marijuana</name>
    <dbReference type="NCBI Taxonomy" id="3483"/>
    <lineage>
        <taxon>Eukaryota</taxon>
        <taxon>Viridiplantae</taxon>
        <taxon>Streptophyta</taxon>
        <taxon>Embryophyta</taxon>
        <taxon>Tracheophyta</taxon>
        <taxon>Spermatophyta</taxon>
        <taxon>Magnoliopsida</taxon>
        <taxon>eudicotyledons</taxon>
        <taxon>Gunneridae</taxon>
        <taxon>Pentapetalae</taxon>
        <taxon>rosids</taxon>
        <taxon>fabids</taxon>
        <taxon>Rosales</taxon>
        <taxon>Cannabaceae</taxon>
        <taxon>Cannabis</taxon>
    </lineage>
</organism>
<evidence type="ECO:0000313" key="6">
    <source>
        <dbReference type="EnsemblPlants" id="cds.evm.model.07.1637"/>
    </source>
</evidence>
<dbReference type="Gramene" id="evm.model.07.1637">
    <property type="protein sequence ID" value="cds.evm.model.07.1637"/>
    <property type="gene ID" value="evm.TU.07.1637"/>
</dbReference>
<keyword evidence="2 4" id="KW-0863">Zinc-finger</keyword>
<reference evidence="6" key="1">
    <citation type="submission" date="2018-11" db="EMBL/GenBank/DDBJ databases">
        <authorList>
            <person name="Grassa J C."/>
        </authorList>
    </citation>
    <scope>NUCLEOTIDE SEQUENCE [LARGE SCALE GENOMIC DNA]</scope>
</reference>
<dbReference type="PANTHER" id="PTHR31973">
    <property type="entry name" value="POLYPROTEIN, PUTATIVE-RELATED"/>
    <property type="match status" value="1"/>
</dbReference>
<dbReference type="EnsemblPlants" id="evm.model.07.1637">
    <property type="protein sequence ID" value="cds.evm.model.07.1637"/>
    <property type="gene ID" value="evm.TU.07.1637"/>
</dbReference>
<feature type="domain" description="SWIM-type" evidence="5">
    <location>
        <begin position="542"/>
        <end position="574"/>
    </location>
</feature>
<evidence type="ECO:0000259" key="5">
    <source>
        <dbReference type="PROSITE" id="PS50966"/>
    </source>
</evidence>
<dbReference type="InterPro" id="IPR018289">
    <property type="entry name" value="MULE_transposase_dom"/>
</dbReference>
<keyword evidence="7" id="KW-1185">Reference proteome</keyword>
<dbReference type="Pfam" id="PF04434">
    <property type="entry name" value="SWIM"/>
    <property type="match status" value="1"/>
</dbReference>
<reference evidence="6" key="2">
    <citation type="submission" date="2021-03" db="UniProtKB">
        <authorList>
            <consortium name="EnsemblPlants"/>
        </authorList>
    </citation>
    <scope>IDENTIFICATION</scope>
</reference>
<proteinExistence type="predicted"/>
<dbReference type="AlphaFoldDB" id="A0A803Q3E7"/>
<sequence>MDTSIVFVYYNGTWVDRCNFVNFEVTGVLIPETTSERLEMVCVSGSNSRGKDNQEELLPTSSYVVEQENVSNDDDTNDNHIHECSPDIIVLPDEEDDTIRVNQMFQDKRTLVNTMSMYSIRNNHQHRVKRSSSEDYVLVCLHHDCPWYFRASKCRKTEMYKVRKFNKARTCLSNNVVVGSHRQATSTVVGDCIKAKLLDSENVYTPSDIVDDMNEDYSVSISYQKAWRAKQKALELTRENQKESYHKLPGILYMLQKCNPGTKTDIVMDSENKFKYLFFAMGSSIKGWHHCTPIIFVDWTFSQCTYGEVLLTASAQNANRGIFPLAFAVVDSENDNSWNWFLTKVKETYGERDGQCVISNRHESIEKATKEIFPNLMHGVCSYHLLQNIKKKFKKSGDEVKDAFNGACRAYNADDFEKYMNDLDGIDDRIRAYLRDEVGYENWTRLFINNTRYSTMTSNIVEFIDASIEEVQELTIATLLECLRCLVQNWYSENKNKSLSTHTHLAKKAEDVLCYKREKSLKMKVETLSELTFIVKDGNRSYTVDLEKRTCTCKCFQYDEMPCSHAMCAISNKSLNCYDFCSYYYTKEAYVATYEESISPLGDPLVWDIPEQIQRTVVLPPQTKRPIGRPPKKRYKGCHGKTTKNKCLRCHERGHNVRTCKNEQIEKASNDL</sequence>
<evidence type="ECO:0000256" key="4">
    <source>
        <dbReference type="PROSITE-ProRule" id="PRU00325"/>
    </source>
</evidence>
<name>A0A803Q3E7_CANSA</name>
<accession>A0A803Q3E7</accession>
<dbReference type="InterPro" id="IPR007527">
    <property type="entry name" value="Znf_SWIM"/>
</dbReference>
<keyword evidence="1" id="KW-0479">Metal-binding</keyword>
<dbReference type="InterPro" id="IPR004332">
    <property type="entry name" value="Transposase_MuDR"/>
</dbReference>
<dbReference type="OMA" id="NRHESIE"/>
<dbReference type="PROSITE" id="PS50966">
    <property type="entry name" value="ZF_SWIM"/>
    <property type="match status" value="1"/>
</dbReference>
<dbReference type="Proteomes" id="UP000596661">
    <property type="component" value="Chromosome 7"/>
</dbReference>
<dbReference type="InterPro" id="IPR006564">
    <property type="entry name" value="Znf_PMZ"/>
</dbReference>
<dbReference type="Pfam" id="PF03108">
    <property type="entry name" value="DBD_Tnp_Mut"/>
    <property type="match status" value="1"/>
</dbReference>
<dbReference type="Pfam" id="PF10551">
    <property type="entry name" value="MULE"/>
    <property type="match status" value="1"/>
</dbReference>
<evidence type="ECO:0000256" key="1">
    <source>
        <dbReference type="ARBA" id="ARBA00022723"/>
    </source>
</evidence>
<evidence type="ECO:0000256" key="2">
    <source>
        <dbReference type="ARBA" id="ARBA00022771"/>
    </source>
</evidence>
<keyword evidence="3" id="KW-0862">Zinc</keyword>
<dbReference type="SMART" id="SM00575">
    <property type="entry name" value="ZnF_PMZ"/>
    <property type="match status" value="1"/>
</dbReference>
<evidence type="ECO:0000313" key="7">
    <source>
        <dbReference type="Proteomes" id="UP000596661"/>
    </source>
</evidence>
<dbReference type="PANTHER" id="PTHR31973:SF113">
    <property type="entry name" value="PROTEIN FAR1-RELATED SEQUENCE 5-LIKE"/>
    <property type="match status" value="1"/>
</dbReference>
<dbReference type="EMBL" id="UZAU01000673">
    <property type="status" value="NOT_ANNOTATED_CDS"/>
    <property type="molecule type" value="Genomic_DNA"/>
</dbReference>
<evidence type="ECO:0000256" key="3">
    <source>
        <dbReference type="ARBA" id="ARBA00022833"/>
    </source>
</evidence>
<dbReference type="GO" id="GO:0008270">
    <property type="term" value="F:zinc ion binding"/>
    <property type="evidence" value="ECO:0007669"/>
    <property type="project" value="UniProtKB-KW"/>
</dbReference>